<evidence type="ECO:0000256" key="1">
    <source>
        <dbReference type="SAM" id="Coils"/>
    </source>
</evidence>
<dbReference type="EMBL" id="UYRV01003389">
    <property type="protein sequence ID" value="VDK50218.1"/>
    <property type="molecule type" value="Genomic_DNA"/>
</dbReference>
<protein>
    <submittedName>
        <fullName evidence="2">Uncharacterized protein</fullName>
    </submittedName>
</protein>
<keyword evidence="1" id="KW-0175">Coiled coil</keyword>
<organism evidence="2 3">
    <name type="scientific">Cylicostephanus goldi</name>
    <name type="common">Nematode worm</name>
    <dbReference type="NCBI Taxonomy" id="71465"/>
    <lineage>
        <taxon>Eukaryota</taxon>
        <taxon>Metazoa</taxon>
        <taxon>Ecdysozoa</taxon>
        <taxon>Nematoda</taxon>
        <taxon>Chromadorea</taxon>
        <taxon>Rhabditida</taxon>
        <taxon>Rhabditina</taxon>
        <taxon>Rhabditomorpha</taxon>
        <taxon>Strongyloidea</taxon>
        <taxon>Strongylidae</taxon>
        <taxon>Cylicostephanus</taxon>
    </lineage>
</organism>
<feature type="coiled-coil region" evidence="1">
    <location>
        <begin position="42"/>
        <end position="101"/>
    </location>
</feature>
<reference evidence="2 3" key="1">
    <citation type="submission" date="2018-11" db="EMBL/GenBank/DDBJ databases">
        <authorList>
            <consortium name="Pathogen Informatics"/>
        </authorList>
    </citation>
    <scope>NUCLEOTIDE SEQUENCE [LARGE SCALE GENOMIC DNA]</scope>
</reference>
<dbReference type="SUPFAM" id="SSF57997">
    <property type="entry name" value="Tropomyosin"/>
    <property type="match status" value="1"/>
</dbReference>
<dbReference type="OrthoDB" id="79871at2759"/>
<evidence type="ECO:0000313" key="3">
    <source>
        <dbReference type="Proteomes" id="UP000271889"/>
    </source>
</evidence>
<feature type="coiled-coil region" evidence="1">
    <location>
        <begin position="137"/>
        <end position="192"/>
    </location>
</feature>
<dbReference type="Proteomes" id="UP000271889">
    <property type="component" value="Unassembled WGS sequence"/>
</dbReference>
<gene>
    <name evidence="2" type="ORF">CGOC_LOCUS1713</name>
</gene>
<proteinExistence type="predicted"/>
<sequence length="333" mass="38277">MKARKLVGLISGTMGKCIMWFSFEEAELSQSEAQRVAVSDSESELRNRLSEHESMLVTLKQQVEKLTAELNAKDQALQDAIKDANEKEEHWKKKREEFERQIEKDHEHNEDLLKTTKGLQSSLDSEKEENLLRKAKIEELTLRTNEASTRIAELEKEAEEDQKKLKILEESVESLSKQLLEEKGRSTELQKKYEDEVVMLKSVENALCDSKIELDSFKSSADTRQAELESLVQQSESKISELVAAVEAKEQELLHLTSANARLLEDLSEKTKELDGFTDRMTKFESELADERRKYEALEAERQVAAEECVLLRTQNTEASKVNSLEFSFLWSK</sequence>
<dbReference type="AlphaFoldDB" id="A0A3P6S8E4"/>
<keyword evidence="3" id="KW-1185">Reference proteome</keyword>
<name>A0A3P6S8E4_CYLGO</name>
<accession>A0A3P6S8E4</accession>
<feature type="coiled-coil region" evidence="1">
    <location>
        <begin position="232"/>
        <end position="315"/>
    </location>
</feature>
<evidence type="ECO:0000313" key="2">
    <source>
        <dbReference type="EMBL" id="VDK50218.1"/>
    </source>
</evidence>